<accession>A0A7V0Z5E9</accession>
<evidence type="ECO:0000313" key="2">
    <source>
        <dbReference type="EMBL" id="HDY58945.1"/>
    </source>
</evidence>
<comment type="caution">
    <text evidence="2">The sequence shown here is derived from an EMBL/GenBank/DDBJ whole genome shotgun (WGS) entry which is preliminary data.</text>
</comment>
<evidence type="ECO:0008006" key="3">
    <source>
        <dbReference type="Google" id="ProtNLM"/>
    </source>
</evidence>
<keyword evidence="1" id="KW-0812">Transmembrane</keyword>
<organism evidence="2">
    <name type="scientific">candidate division WOR-3 bacterium</name>
    <dbReference type="NCBI Taxonomy" id="2052148"/>
    <lineage>
        <taxon>Bacteria</taxon>
        <taxon>Bacteria division WOR-3</taxon>
    </lineage>
</organism>
<evidence type="ECO:0000256" key="1">
    <source>
        <dbReference type="SAM" id="Phobius"/>
    </source>
</evidence>
<feature type="transmembrane region" description="Helical" evidence="1">
    <location>
        <begin position="52"/>
        <end position="72"/>
    </location>
</feature>
<gene>
    <name evidence="2" type="ORF">ENP86_05270</name>
</gene>
<sequence>MAKKEKKEKKEKERKGEALIEVKFTNKNYLFFGAGFVSLIIGFILLRTGDIILAPILLVLGYLVFFPLGILLK</sequence>
<dbReference type="AlphaFoldDB" id="A0A7V0Z5E9"/>
<proteinExistence type="predicted"/>
<dbReference type="EMBL" id="DSKY01000014">
    <property type="protein sequence ID" value="HDY58945.1"/>
    <property type="molecule type" value="Genomic_DNA"/>
</dbReference>
<reference evidence="2" key="1">
    <citation type="journal article" date="2020" name="mSystems">
        <title>Genome- and Community-Level Interaction Insights into Carbon Utilization and Element Cycling Functions of Hydrothermarchaeota in Hydrothermal Sediment.</title>
        <authorList>
            <person name="Zhou Z."/>
            <person name="Liu Y."/>
            <person name="Xu W."/>
            <person name="Pan J."/>
            <person name="Luo Z.H."/>
            <person name="Li M."/>
        </authorList>
    </citation>
    <scope>NUCLEOTIDE SEQUENCE [LARGE SCALE GENOMIC DNA]</scope>
    <source>
        <strain evidence="2">SpSt-258</strain>
    </source>
</reference>
<protein>
    <recommendedName>
        <fullName evidence="3">DUF3098 domain-containing protein</fullName>
    </recommendedName>
</protein>
<keyword evidence="1" id="KW-0472">Membrane</keyword>
<feature type="transmembrane region" description="Helical" evidence="1">
    <location>
        <begin position="29"/>
        <end position="46"/>
    </location>
</feature>
<name>A0A7V0Z5E9_UNCW3</name>
<keyword evidence="1" id="KW-1133">Transmembrane helix</keyword>